<dbReference type="EMBL" id="DTDJ01000016">
    <property type="protein sequence ID" value="HGL17065.1"/>
    <property type="molecule type" value="Genomic_DNA"/>
</dbReference>
<dbReference type="Gene3D" id="2.20.180.10">
    <property type="entry name" value="putative fmn-dependent nitroreductase like domains"/>
    <property type="match status" value="1"/>
</dbReference>
<evidence type="ECO:0000256" key="1">
    <source>
        <dbReference type="ARBA" id="ARBA00007118"/>
    </source>
</evidence>
<dbReference type="InterPro" id="IPR023312">
    <property type="entry name" value="Put_nitroreductase_C_bac"/>
</dbReference>
<dbReference type="SUPFAM" id="SSF55469">
    <property type="entry name" value="FMN-dependent nitroreductase-like"/>
    <property type="match status" value="1"/>
</dbReference>
<feature type="domain" description="Nitroreductase" evidence="3">
    <location>
        <begin position="10"/>
        <end position="150"/>
    </location>
</feature>
<comment type="caution">
    <text evidence="4">The sequence shown here is derived from an EMBL/GenBank/DDBJ whole genome shotgun (WGS) entry which is preliminary data.</text>
</comment>
<evidence type="ECO:0000259" key="3">
    <source>
        <dbReference type="Pfam" id="PF00881"/>
    </source>
</evidence>
<dbReference type="GO" id="GO:0016491">
    <property type="term" value="F:oxidoreductase activity"/>
    <property type="evidence" value="ECO:0007669"/>
    <property type="project" value="UniProtKB-KW"/>
</dbReference>
<comment type="similarity">
    <text evidence="1">Belongs to the nitroreductase family.</text>
</comment>
<dbReference type="PANTHER" id="PTHR43673:SF10">
    <property type="entry name" value="NADH DEHYDROGENASE_NAD(P)H NITROREDUCTASE XCC3605-RELATED"/>
    <property type="match status" value="1"/>
</dbReference>
<evidence type="ECO:0000313" key="5">
    <source>
        <dbReference type="EMBL" id="HGL17065.1"/>
    </source>
</evidence>
<organism evidence="4">
    <name type="scientific">candidate division WOR-3 bacterium</name>
    <dbReference type="NCBI Taxonomy" id="2052148"/>
    <lineage>
        <taxon>Bacteria</taxon>
        <taxon>Bacteria division WOR-3</taxon>
    </lineage>
</organism>
<reference evidence="4" key="1">
    <citation type="journal article" date="2020" name="mSystems">
        <title>Genome- and Community-Level Interaction Insights into Carbon Utilization and Element Cycling Functions of Hydrothermarchaeota in Hydrothermal Sediment.</title>
        <authorList>
            <person name="Zhou Z."/>
            <person name="Liu Y."/>
            <person name="Xu W."/>
            <person name="Pan J."/>
            <person name="Luo Z.H."/>
            <person name="Li M."/>
        </authorList>
    </citation>
    <scope>NUCLEOTIDE SEQUENCE [LARGE SCALE GENOMIC DNA]</scope>
    <source>
        <strain evidence="4">SpSt-34</strain>
        <strain evidence="5">SpSt-69</strain>
    </source>
</reference>
<dbReference type="EMBL" id="DSOL01000266">
    <property type="protein sequence ID" value="HEN28832.1"/>
    <property type="molecule type" value="Genomic_DNA"/>
</dbReference>
<dbReference type="InterPro" id="IPR029479">
    <property type="entry name" value="Nitroreductase"/>
</dbReference>
<dbReference type="AlphaFoldDB" id="A0A7C2P216"/>
<name>A0A7C2P216_UNCW3</name>
<evidence type="ECO:0000256" key="2">
    <source>
        <dbReference type="ARBA" id="ARBA00023002"/>
    </source>
</evidence>
<proteinExistence type="inferred from homology"/>
<accession>A0A7C2P216</accession>
<dbReference type="PANTHER" id="PTHR43673">
    <property type="entry name" value="NAD(P)H NITROREDUCTASE YDGI-RELATED"/>
    <property type="match status" value="1"/>
</dbReference>
<dbReference type="Pfam" id="PF00881">
    <property type="entry name" value="Nitroreductase"/>
    <property type="match status" value="1"/>
</dbReference>
<sequence length="190" mass="21895">MLKDLIIKNRSYRRYHEDSQISRETLLELIDLARLSPSSMNLQPLRYFIINTPERCELIFQNVTWAAYLKDWGGPKKGERPSAYIIVLAEKDISKNYLIDAGLATQSILLGAVEKGLGGCIMGSLNRERVRELFKIPDKYEIVYAIAIGKPKEKVVIEEVGPNGDIRYWRDENDIHHVPKRRLDDIVLDI</sequence>
<protein>
    <submittedName>
        <fullName evidence="4">Nitroreductase family protein</fullName>
    </submittedName>
</protein>
<evidence type="ECO:0000313" key="4">
    <source>
        <dbReference type="EMBL" id="HEN28832.1"/>
    </source>
</evidence>
<dbReference type="CDD" id="cd02062">
    <property type="entry name" value="Nitro_FMN_reductase"/>
    <property type="match status" value="1"/>
</dbReference>
<keyword evidence="2" id="KW-0560">Oxidoreductase</keyword>
<dbReference type="InterPro" id="IPR000415">
    <property type="entry name" value="Nitroreductase-like"/>
</dbReference>
<dbReference type="Gene3D" id="3.40.109.10">
    <property type="entry name" value="NADH Oxidase"/>
    <property type="match status" value="1"/>
</dbReference>
<gene>
    <name evidence="4" type="ORF">ENQ77_09365</name>
    <name evidence="5" type="ORF">ENU66_01820</name>
</gene>